<protein>
    <submittedName>
        <fullName evidence="1">Uncharacterized protein</fullName>
    </submittedName>
</protein>
<sequence length="87" mass="10135">MTNLILNPPFEWKALHDCYRECEEKSPGNSWQVTAERNNCKWYCRLKDTHGLFKSDSQEESTPIDISSTFREIGNKFYDLADSVSVL</sequence>
<accession>A0A3B0IXL6</accession>
<dbReference type="EMBL" id="OUNF01000217">
    <property type="protein sequence ID" value="SPP34110.1"/>
    <property type="molecule type" value="Genomic_DNA"/>
</dbReference>
<proteinExistence type="predicted"/>
<organism evidence="1">
    <name type="scientific">Wolbachia endosymbiont of Aleurodicus floccissimus</name>
    <dbReference type="NCBI Taxonomy" id="2152762"/>
    <lineage>
        <taxon>Bacteria</taxon>
        <taxon>Pseudomonadati</taxon>
        <taxon>Pseudomonadota</taxon>
        <taxon>Alphaproteobacteria</taxon>
        <taxon>Rickettsiales</taxon>
        <taxon>Anaplasmataceae</taxon>
        <taxon>Wolbachieae</taxon>
        <taxon>Wolbachia</taxon>
    </lineage>
</organism>
<reference evidence="1" key="1">
    <citation type="submission" date="2018-04" db="EMBL/GenBank/DDBJ databases">
        <authorList>
            <person name="Go L.Y."/>
            <person name="Mitchell J.A."/>
        </authorList>
    </citation>
    <scope>NUCLEOTIDE SEQUENCE</scope>
    <source>
        <strain evidence="1">WBAF</strain>
    </source>
</reference>
<name>A0A3B0IXL6_9RICK</name>
<evidence type="ECO:0000313" key="1">
    <source>
        <dbReference type="EMBL" id="SPP34110.1"/>
    </source>
</evidence>
<gene>
    <name evidence="1" type="ORF">WBAF_0844</name>
</gene>
<dbReference type="AlphaFoldDB" id="A0A3B0IXL6"/>